<dbReference type="PaxDb" id="39947-A0A0P0XLK1"/>
<sequence>MCLILHLESMQQLRVHAWSGMLRVPCMDPGAEGRGGECWRCLPYHHWMSLPRSVPWNFHEQEDEERQPWREG</sequence>
<keyword evidence="2" id="KW-1185">Reference proteome</keyword>
<reference evidence="1 2" key="3">
    <citation type="journal article" date="2013" name="Rice">
        <title>Improvement of the Oryza sativa Nipponbare reference genome using next generation sequence and optical map data.</title>
        <authorList>
            <person name="Kawahara Y."/>
            <person name="de la Bastide M."/>
            <person name="Hamilton J.P."/>
            <person name="Kanamori H."/>
            <person name="McCombie W.R."/>
            <person name="Ouyang S."/>
            <person name="Schwartz D.C."/>
            <person name="Tanaka T."/>
            <person name="Wu J."/>
            <person name="Zhou S."/>
            <person name="Childs K.L."/>
            <person name="Davidson R.M."/>
            <person name="Lin H."/>
            <person name="Quesada-Ocampo L."/>
            <person name="Vaillancourt B."/>
            <person name="Sakai H."/>
            <person name="Lee S.S."/>
            <person name="Kim J."/>
            <person name="Numa H."/>
            <person name="Itoh T."/>
            <person name="Buell C.R."/>
            <person name="Matsumoto T."/>
        </authorList>
    </citation>
    <scope>NUCLEOTIDE SEQUENCE [LARGE SCALE GENOMIC DNA]</scope>
    <source>
        <strain evidence="2">cv. Nipponbare</strain>
    </source>
</reference>
<gene>
    <name evidence="1" type="ordered locus">Os09g0270601</name>
    <name evidence="1" type="ORF">OSNPB_090270601</name>
</gene>
<dbReference type="Proteomes" id="UP000059680">
    <property type="component" value="Chromosome 9"/>
</dbReference>
<dbReference type="InParanoid" id="A0A0P0XLK1"/>
<dbReference type="AlphaFoldDB" id="A0A0P0XLK1"/>
<name>A0A0P0XLK1_ORYSJ</name>
<organism evidence="1 2">
    <name type="scientific">Oryza sativa subsp. japonica</name>
    <name type="common">Rice</name>
    <dbReference type="NCBI Taxonomy" id="39947"/>
    <lineage>
        <taxon>Eukaryota</taxon>
        <taxon>Viridiplantae</taxon>
        <taxon>Streptophyta</taxon>
        <taxon>Embryophyta</taxon>
        <taxon>Tracheophyta</taxon>
        <taxon>Spermatophyta</taxon>
        <taxon>Magnoliopsida</taxon>
        <taxon>Liliopsida</taxon>
        <taxon>Poales</taxon>
        <taxon>Poaceae</taxon>
        <taxon>BOP clade</taxon>
        <taxon>Oryzoideae</taxon>
        <taxon>Oryzeae</taxon>
        <taxon>Oryzinae</taxon>
        <taxon>Oryza</taxon>
        <taxon>Oryza sativa</taxon>
    </lineage>
</organism>
<reference evidence="2" key="1">
    <citation type="journal article" date="2005" name="Nature">
        <title>The map-based sequence of the rice genome.</title>
        <authorList>
            <consortium name="International rice genome sequencing project (IRGSP)"/>
            <person name="Matsumoto T."/>
            <person name="Wu J."/>
            <person name="Kanamori H."/>
            <person name="Katayose Y."/>
            <person name="Fujisawa M."/>
            <person name="Namiki N."/>
            <person name="Mizuno H."/>
            <person name="Yamamoto K."/>
            <person name="Antonio B.A."/>
            <person name="Baba T."/>
            <person name="Sakata K."/>
            <person name="Nagamura Y."/>
            <person name="Aoki H."/>
            <person name="Arikawa K."/>
            <person name="Arita K."/>
            <person name="Bito T."/>
            <person name="Chiden Y."/>
            <person name="Fujitsuka N."/>
            <person name="Fukunaka R."/>
            <person name="Hamada M."/>
            <person name="Harada C."/>
            <person name="Hayashi A."/>
            <person name="Hijishita S."/>
            <person name="Honda M."/>
            <person name="Hosokawa S."/>
            <person name="Ichikawa Y."/>
            <person name="Idonuma A."/>
            <person name="Iijima M."/>
            <person name="Ikeda M."/>
            <person name="Ikeno M."/>
            <person name="Ito K."/>
            <person name="Ito S."/>
            <person name="Ito T."/>
            <person name="Ito Y."/>
            <person name="Ito Y."/>
            <person name="Iwabuchi A."/>
            <person name="Kamiya K."/>
            <person name="Karasawa W."/>
            <person name="Kurita K."/>
            <person name="Katagiri S."/>
            <person name="Kikuta A."/>
            <person name="Kobayashi H."/>
            <person name="Kobayashi N."/>
            <person name="Machita K."/>
            <person name="Maehara T."/>
            <person name="Masukawa M."/>
            <person name="Mizubayashi T."/>
            <person name="Mukai Y."/>
            <person name="Nagasaki H."/>
            <person name="Nagata Y."/>
            <person name="Naito S."/>
            <person name="Nakashima M."/>
            <person name="Nakama Y."/>
            <person name="Nakamichi Y."/>
            <person name="Nakamura M."/>
            <person name="Meguro A."/>
            <person name="Negishi M."/>
            <person name="Ohta I."/>
            <person name="Ohta T."/>
            <person name="Okamoto M."/>
            <person name="Ono N."/>
            <person name="Saji S."/>
            <person name="Sakaguchi M."/>
            <person name="Sakai K."/>
            <person name="Shibata M."/>
            <person name="Shimokawa T."/>
            <person name="Song J."/>
            <person name="Takazaki Y."/>
            <person name="Terasawa K."/>
            <person name="Tsugane M."/>
            <person name="Tsuji K."/>
            <person name="Ueda S."/>
            <person name="Waki K."/>
            <person name="Yamagata H."/>
            <person name="Yamamoto M."/>
            <person name="Yamamoto S."/>
            <person name="Yamane H."/>
            <person name="Yoshiki S."/>
            <person name="Yoshihara R."/>
            <person name="Yukawa K."/>
            <person name="Zhong H."/>
            <person name="Yano M."/>
            <person name="Yuan Q."/>
            <person name="Ouyang S."/>
            <person name="Liu J."/>
            <person name="Jones K.M."/>
            <person name="Gansberger K."/>
            <person name="Moffat K."/>
            <person name="Hill J."/>
            <person name="Bera J."/>
            <person name="Fadrosh D."/>
            <person name="Jin S."/>
            <person name="Johri S."/>
            <person name="Kim M."/>
            <person name="Overton L."/>
            <person name="Reardon M."/>
            <person name="Tsitrin T."/>
            <person name="Vuong H."/>
            <person name="Weaver B."/>
            <person name="Ciecko A."/>
            <person name="Tallon L."/>
            <person name="Jackson J."/>
            <person name="Pai G."/>
            <person name="Aken S.V."/>
            <person name="Utterback T."/>
            <person name="Reidmuller S."/>
            <person name="Feldblyum T."/>
            <person name="Hsiao J."/>
            <person name="Zismann V."/>
            <person name="Iobst S."/>
            <person name="de Vazeille A.R."/>
            <person name="Buell C.R."/>
            <person name="Ying K."/>
            <person name="Li Y."/>
            <person name="Lu T."/>
            <person name="Huang Y."/>
            <person name="Zhao Q."/>
            <person name="Feng Q."/>
            <person name="Zhang L."/>
            <person name="Zhu J."/>
            <person name="Weng Q."/>
            <person name="Mu J."/>
            <person name="Lu Y."/>
            <person name="Fan D."/>
            <person name="Liu Y."/>
            <person name="Guan J."/>
            <person name="Zhang Y."/>
            <person name="Yu S."/>
            <person name="Liu X."/>
            <person name="Zhang Y."/>
            <person name="Hong G."/>
            <person name="Han B."/>
            <person name="Choisne N."/>
            <person name="Demange N."/>
            <person name="Orjeda G."/>
            <person name="Samain S."/>
            <person name="Cattolico L."/>
            <person name="Pelletier E."/>
            <person name="Couloux A."/>
            <person name="Segurens B."/>
            <person name="Wincker P."/>
            <person name="D'Hont A."/>
            <person name="Scarpelli C."/>
            <person name="Weissenbach J."/>
            <person name="Salanoubat M."/>
            <person name="Quetier F."/>
            <person name="Yu Y."/>
            <person name="Kim H.R."/>
            <person name="Rambo T."/>
            <person name="Currie J."/>
            <person name="Collura K."/>
            <person name="Luo M."/>
            <person name="Yang T."/>
            <person name="Ammiraju J.S.S."/>
            <person name="Engler F."/>
            <person name="Soderlund C."/>
            <person name="Wing R.A."/>
            <person name="Palmer L.E."/>
            <person name="de la Bastide M."/>
            <person name="Spiegel L."/>
            <person name="Nascimento L."/>
            <person name="Zutavern T."/>
            <person name="O'Shaughnessy A."/>
            <person name="Dike S."/>
            <person name="Dedhia N."/>
            <person name="Preston R."/>
            <person name="Balija V."/>
            <person name="McCombie W.R."/>
            <person name="Chow T."/>
            <person name="Chen H."/>
            <person name="Chung M."/>
            <person name="Chen C."/>
            <person name="Shaw J."/>
            <person name="Wu H."/>
            <person name="Hsiao K."/>
            <person name="Chao Y."/>
            <person name="Chu M."/>
            <person name="Cheng C."/>
            <person name="Hour A."/>
            <person name="Lee P."/>
            <person name="Lin S."/>
            <person name="Lin Y."/>
            <person name="Liou J."/>
            <person name="Liu S."/>
            <person name="Hsing Y."/>
            <person name="Raghuvanshi S."/>
            <person name="Mohanty A."/>
            <person name="Bharti A.K."/>
            <person name="Gaur A."/>
            <person name="Gupta V."/>
            <person name="Kumar D."/>
            <person name="Ravi V."/>
            <person name="Vij S."/>
            <person name="Kapur A."/>
            <person name="Khurana P."/>
            <person name="Khurana P."/>
            <person name="Khurana J.P."/>
            <person name="Tyagi A.K."/>
            <person name="Gaikwad K."/>
            <person name="Singh A."/>
            <person name="Dalal V."/>
            <person name="Srivastava S."/>
            <person name="Dixit A."/>
            <person name="Pal A.K."/>
            <person name="Ghazi I.A."/>
            <person name="Yadav M."/>
            <person name="Pandit A."/>
            <person name="Bhargava A."/>
            <person name="Sureshbabu K."/>
            <person name="Batra K."/>
            <person name="Sharma T.R."/>
            <person name="Mohapatra T."/>
            <person name="Singh N.K."/>
            <person name="Messing J."/>
            <person name="Nelson A.B."/>
            <person name="Fuks G."/>
            <person name="Kavchok S."/>
            <person name="Keizer G."/>
            <person name="Linton E."/>
            <person name="Llaca V."/>
            <person name="Song R."/>
            <person name="Tanyolac B."/>
            <person name="Young S."/>
            <person name="Ho-Il K."/>
            <person name="Hahn J.H."/>
            <person name="Sangsakoo G."/>
            <person name="Vanavichit A."/>
            <person name="de Mattos Luiz.A.T."/>
            <person name="Zimmer P.D."/>
            <person name="Malone G."/>
            <person name="Dellagostin O."/>
            <person name="de Oliveira A.C."/>
            <person name="Bevan M."/>
            <person name="Bancroft I."/>
            <person name="Minx P."/>
            <person name="Cordum H."/>
            <person name="Wilson R."/>
            <person name="Cheng Z."/>
            <person name="Jin W."/>
            <person name="Jiang J."/>
            <person name="Leong S.A."/>
            <person name="Iwama H."/>
            <person name="Gojobori T."/>
            <person name="Itoh T."/>
            <person name="Niimura Y."/>
            <person name="Fujii Y."/>
            <person name="Habara T."/>
            <person name="Sakai H."/>
            <person name="Sato Y."/>
            <person name="Wilson G."/>
            <person name="Kumar K."/>
            <person name="McCouch S."/>
            <person name="Juretic N."/>
            <person name="Hoen D."/>
            <person name="Wright S."/>
            <person name="Bruskiewich R."/>
            <person name="Bureau T."/>
            <person name="Miyao A."/>
            <person name="Hirochika H."/>
            <person name="Nishikawa T."/>
            <person name="Kadowaki K."/>
            <person name="Sugiura M."/>
            <person name="Burr B."/>
            <person name="Sasaki T."/>
        </authorList>
    </citation>
    <scope>NUCLEOTIDE SEQUENCE [LARGE SCALE GENOMIC DNA]</scope>
    <source>
        <strain evidence="2">cv. Nipponbare</strain>
    </source>
</reference>
<evidence type="ECO:0000313" key="1">
    <source>
        <dbReference type="EMBL" id="BAT07164.1"/>
    </source>
</evidence>
<evidence type="ECO:0000313" key="2">
    <source>
        <dbReference type="Proteomes" id="UP000059680"/>
    </source>
</evidence>
<accession>A0A0P0XLK1</accession>
<proteinExistence type="predicted"/>
<protein>
    <submittedName>
        <fullName evidence="1">Os09g0270601 protein</fullName>
    </submittedName>
</protein>
<dbReference type="EMBL" id="AP014965">
    <property type="protein sequence ID" value="BAT07164.1"/>
    <property type="molecule type" value="Genomic_DNA"/>
</dbReference>
<reference evidence="1 2" key="2">
    <citation type="journal article" date="2013" name="Plant Cell Physiol.">
        <title>Rice Annotation Project Database (RAP-DB): an integrative and interactive database for rice genomics.</title>
        <authorList>
            <person name="Sakai H."/>
            <person name="Lee S.S."/>
            <person name="Tanaka T."/>
            <person name="Numa H."/>
            <person name="Kim J."/>
            <person name="Kawahara Y."/>
            <person name="Wakimoto H."/>
            <person name="Yang C.C."/>
            <person name="Iwamoto M."/>
            <person name="Abe T."/>
            <person name="Yamada Y."/>
            <person name="Muto A."/>
            <person name="Inokuchi H."/>
            <person name="Ikemura T."/>
            <person name="Matsumoto T."/>
            <person name="Sasaki T."/>
            <person name="Itoh T."/>
        </authorList>
    </citation>
    <scope>NUCLEOTIDE SEQUENCE [LARGE SCALE GENOMIC DNA]</scope>
    <source>
        <strain evidence="2">cv. Nipponbare</strain>
    </source>
</reference>